<comment type="caution">
    <text evidence="6">The sequence shown here is derived from an EMBL/GenBank/DDBJ whole genome shotgun (WGS) entry which is preliminary data.</text>
</comment>
<dbReference type="Pfam" id="PF00491">
    <property type="entry name" value="Arginase"/>
    <property type="match status" value="1"/>
</dbReference>
<dbReference type="PROSITE" id="PS01053">
    <property type="entry name" value="ARGINASE_1"/>
    <property type="match status" value="1"/>
</dbReference>
<evidence type="ECO:0000256" key="1">
    <source>
        <dbReference type="ARBA" id="ARBA00009227"/>
    </source>
</evidence>
<protein>
    <submittedName>
        <fullName evidence="6">SpeB arginase/agmatinase/formimionoglutamate hydrolase SpeB</fullName>
    </submittedName>
</protein>
<comment type="cofactor">
    <cofactor evidence="4">
        <name>Mn(2+)</name>
        <dbReference type="ChEBI" id="CHEBI:29035"/>
    </cofactor>
    <text evidence="4">Binds 2 manganese ions per subunit.</text>
</comment>
<organism evidence="6 7">
    <name type="scientific">Microvirga aerophila</name>
    <dbReference type="NCBI Taxonomy" id="670291"/>
    <lineage>
        <taxon>Bacteria</taxon>
        <taxon>Pseudomonadati</taxon>
        <taxon>Pseudomonadota</taxon>
        <taxon>Alphaproteobacteria</taxon>
        <taxon>Hyphomicrobiales</taxon>
        <taxon>Methylobacteriaceae</taxon>
        <taxon>Microvirga</taxon>
    </lineage>
</organism>
<dbReference type="AlphaFoldDB" id="A0A512BT43"/>
<comment type="similarity">
    <text evidence="1">Belongs to the arginase family. Agmatinase subfamily.</text>
</comment>
<evidence type="ECO:0000313" key="7">
    <source>
        <dbReference type="Proteomes" id="UP000321085"/>
    </source>
</evidence>
<dbReference type="PANTHER" id="PTHR11358:SF26">
    <property type="entry name" value="GUANIDINO ACID HYDROLASE, MITOCHONDRIAL"/>
    <property type="match status" value="1"/>
</dbReference>
<proteinExistence type="inferred from homology"/>
<feature type="binding site" evidence="4">
    <location>
        <position position="132"/>
    </location>
    <ligand>
        <name>Mn(2+)</name>
        <dbReference type="ChEBI" id="CHEBI:29035"/>
        <label>1</label>
    </ligand>
</feature>
<dbReference type="CDD" id="cd11589">
    <property type="entry name" value="Agmatinase_like_1"/>
    <property type="match status" value="1"/>
</dbReference>
<dbReference type="Gene3D" id="3.40.800.10">
    <property type="entry name" value="Ureohydrolase domain"/>
    <property type="match status" value="1"/>
</dbReference>
<dbReference type="Proteomes" id="UP000321085">
    <property type="component" value="Unassembled WGS sequence"/>
</dbReference>
<evidence type="ECO:0000256" key="2">
    <source>
        <dbReference type="ARBA" id="ARBA00022723"/>
    </source>
</evidence>
<feature type="binding site" evidence="4">
    <location>
        <position position="243"/>
    </location>
    <ligand>
        <name>Mn(2+)</name>
        <dbReference type="ChEBI" id="CHEBI:29035"/>
        <label>1</label>
    </ligand>
</feature>
<accession>A0A512BT43</accession>
<dbReference type="InterPro" id="IPR020855">
    <property type="entry name" value="Ureohydrolase_Mn_BS"/>
</dbReference>
<keyword evidence="2 4" id="KW-0479">Metal-binding</keyword>
<dbReference type="EMBL" id="BJYU01000035">
    <property type="protein sequence ID" value="GEO15084.1"/>
    <property type="molecule type" value="Genomic_DNA"/>
</dbReference>
<dbReference type="OrthoDB" id="9788689at2"/>
<evidence type="ECO:0000256" key="5">
    <source>
        <dbReference type="RuleBase" id="RU003684"/>
    </source>
</evidence>
<dbReference type="RefSeq" id="WP_114187309.1">
    <property type="nucleotide sequence ID" value="NZ_BJYU01000035.1"/>
</dbReference>
<evidence type="ECO:0000313" key="6">
    <source>
        <dbReference type="EMBL" id="GEO15084.1"/>
    </source>
</evidence>
<feature type="binding site" evidence="4">
    <location>
        <position position="156"/>
    </location>
    <ligand>
        <name>Mn(2+)</name>
        <dbReference type="ChEBI" id="CHEBI:29035"/>
        <label>1</label>
    </ligand>
</feature>
<dbReference type="GO" id="GO:0033389">
    <property type="term" value="P:putrescine biosynthetic process from arginine, via agmatine"/>
    <property type="evidence" value="ECO:0007669"/>
    <property type="project" value="TreeGrafter"/>
</dbReference>
<dbReference type="NCBIfam" id="TIGR01230">
    <property type="entry name" value="agmatinase"/>
    <property type="match status" value="1"/>
</dbReference>
<dbReference type="PROSITE" id="PS51409">
    <property type="entry name" value="ARGINASE_2"/>
    <property type="match status" value="1"/>
</dbReference>
<dbReference type="PANTHER" id="PTHR11358">
    <property type="entry name" value="ARGINASE/AGMATINASE"/>
    <property type="match status" value="1"/>
</dbReference>
<reference evidence="6 7" key="1">
    <citation type="submission" date="2019-07" db="EMBL/GenBank/DDBJ databases">
        <title>Whole genome shotgun sequence of Microvirga aerophila NBRC 106136.</title>
        <authorList>
            <person name="Hosoyama A."/>
            <person name="Uohara A."/>
            <person name="Ohji S."/>
            <person name="Ichikawa N."/>
        </authorList>
    </citation>
    <scope>NUCLEOTIDE SEQUENCE [LARGE SCALE GENOMIC DNA]</scope>
    <source>
        <strain evidence="6 7">NBRC 106136</strain>
    </source>
</reference>
<dbReference type="SUPFAM" id="SSF52768">
    <property type="entry name" value="Arginase/deacetylase"/>
    <property type="match status" value="1"/>
</dbReference>
<dbReference type="InterPro" id="IPR023696">
    <property type="entry name" value="Ureohydrolase_dom_sf"/>
</dbReference>
<dbReference type="GO" id="GO:0046872">
    <property type="term" value="F:metal ion binding"/>
    <property type="evidence" value="ECO:0007669"/>
    <property type="project" value="UniProtKB-KW"/>
</dbReference>
<feature type="binding site" evidence="4">
    <location>
        <position position="154"/>
    </location>
    <ligand>
        <name>Mn(2+)</name>
        <dbReference type="ChEBI" id="CHEBI:29035"/>
        <label>1</label>
    </ligand>
</feature>
<dbReference type="GO" id="GO:0008783">
    <property type="term" value="F:agmatinase activity"/>
    <property type="evidence" value="ECO:0007669"/>
    <property type="project" value="TreeGrafter"/>
</dbReference>
<sequence length="330" mass="35630">MAHGYEQGRLDLPFVGHCTFGKRPICTNWDAIDADVAILGIPYDMGTQYRSGARFGPRAIREASTLFSFGHGGAYDHEDDAVYLPLDKVRIVDIGDADIVHTDTVRSHANAEAAVRRILQSGALPVVLGGDHAVNIPCIRAFSDHGPIHIVQIDAHLDFVDVRHGVREGHGNPMRRAAEQDHITGLTQIGIRNVSSTAREGYEDARSRGSTILSVRQARVLGRDGVLEQIPAGARYYVTIDIDGFDPSIAPGTGTPSHGGFLYYEVMEILQGLARRGDIVGIDLVEVAPAYDPSGVTGFLAAQVLLNFLGYIFEERSKRAGAPQANAKGP</sequence>
<gene>
    <name evidence="6" type="ORF">MAE02_27800</name>
</gene>
<dbReference type="InterPro" id="IPR005925">
    <property type="entry name" value="Agmatinase-rel"/>
</dbReference>
<keyword evidence="4" id="KW-0464">Manganese</keyword>
<dbReference type="InterPro" id="IPR006035">
    <property type="entry name" value="Ureohydrolase"/>
</dbReference>
<keyword evidence="3 5" id="KW-0378">Hydrolase</keyword>
<feature type="binding site" evidence="4">
    <location>
        <position position="241"/>
    </location>
    <ligand>
        <name>Mn(2+)</name>
        <dbReference type="ChEBI" id="CHEBI:29035"/>
        <label>1</label>
    </ligand>
</feature>
<dbReference type="PIRSF" id="PIRSF036979">
    <property type="entry name" value="Arginase"/>
    <property type="match status" value="1"/>
</dbReference>
<name>A0A512BT43_9HYPH</name>
<feature type="binding site" evidence="4">
    <location>
        <position position="158"/>
    </location>
    <ligand>
        <name>Mn(2+)</name>
        <dbReference type="ChEBI" id="CHEBI:29035"/>
        <label>1</label>
    </ligand>
</feature>
<keyword evidence="7" id="KW-1185">Reference proteome</keyword>
<evidence type="ECO:0000256" key="4">
    <source>
        <dbReference type="PIRSR" id="PIRSR036979-1"/>
    </source>
</evidence>
<evidence type="ECO:0000256" key="3">
    <source>
        <dbReference type="ARBA" id="ARBA00022801"/>
    </source>
</evidence>